<dbReference type="Pfam" id="PF04647">
    <property type="entry name" value="AgrB"/>
    <property type="match status" value="1"/>
</dbReference>
<feature type="transmembrane region" description="Helical" evidence="8">
    <location>
        <begin position="101"/>
        <end position="117"/>
    </location>
</feature>
<dbReference type="GO" id="GO:0009372">
    <property type="term" value="P:quorum sensing"/>
    <property type="evidence" value="ECO:0007669"/>
    <property type="project" value="UniProtKB-KW"/>
</dbReference>
<gene>
    <name evidence="9" type="ORF">SAMN02745217_03589</name>
</gene>
<keyword evidence="3" id="KW-0645">Protease</keyword>
<dbReference type="InterPro" id="IPR006741">
    <property type="entry name" value="AgrB"/>
</dbReference>
<evidence type="ECO:0000256" key="5">
    <source>
        <dbReference type="ARBA" id="ARBA00022801"/>
    </source>
</evidence>
<keyword evidence="10" id="KW-1185">Reference proteome</keyword>
<protein>
    <submittedName>
        <fullName evidence="9">Accessory gene regulator B</fullName>
    </submittedName>
</protein>
<feature type="transmembrane region" description="Helical" evidence="8">
    <location>
        <begin position="138"/>
        <end position="156"/>
    </location>
</feature>
<dbReference type="GO" id="GO:0016020">
    <property type="term" value="C:membrane"/>
    <property type="evidence" value="ECO:0007669"/>
    <property type="project" value="InterPro"/>
</dbReference>
<dbReference type="RefSeq" id="WP_073590244.1">
    <property type="nucleotide sequence ID" value="NZ_FRFD01000011.1"/>
</dbReference>
<sequence length="194" mass="22529">MFRKWLNDFNEIEEDREIYEYGFHLLKIKFLHIFVFSIVALFIGNIVPTLMFITVYSMLRKYAGGYHAKSSKMCLLITVIITLLLGIWIKCSVYIGTYGFRHYILLSMISLAVCLAGPQQCPSKALTAKQIARFRYKLVLLCTAINVSVIISGEYFNGAFNYVQTIEFAYLMLLIMQVYQKHDNRLASINKIRY</sequence>
<accession>A0A1M7YI76</accession>
<dbReference type="AlphaFoldDB" id="A0A1M7YI76"/>
<keyword evidence="7 8" id="KW-0472">Membrane</keyword>
<reference evidence="9 10" key="1">
    <citation type="submission" date="2016-12" db="EMBL/GenBank/DDBJ databases">
        <authorList>
            <person name="Song W.-J."/>
            <person name="Kurnit D.M."/>
        </authorList>
    </citation>
    <scope>NUCLEOTIDE SEQUENCE [LARGE SCALE GENOMIC DNA]</scope>
    <source>
        <strain evidence="9 10">DSM 12503</strain>
    </source>
</reference>
<dbReference type="STRING" id="1121345.SAMN02745217_03589"/>
<evidence type="ECO:0000256" key="4">
    <source>
        <dbReference type="ARBA" id="ARBA00022692"/>
    </source>
</evidence>
<evidence type="ECO:0000256" key="7">
    <source>
        <dbReference type="ARBA" id="ARBA00023136"/>
    </source>
</evidence>
<proteinExistence type="predicted"/>
<keyword evidence="5" id="KW-0378">Hydrolase</keyword>
<evidence type="ECO:0000256" key="2">
    <source>
        <dbReference type="ARBA" id="ARBA00022654"/>
    </source>
</evidence>
<feature type="transmembrane region" description="Helical" evidence="8">
    <location>
        <begin position="74"/>
        <end position="95"/>
    </location>
</feature>
<dbReference type="Proteomes" id="UP000184612">
    <property type="component" value="Unassembled WGS sequence"/>
</dbReference>
<keyword evidence="6 8" id="KW-1133">Transmembrane helix</keyword>
<keyword evidence="2" id="KW-0673">Quorum sensing</keyword>
<evidence type="ECO:0000256" key="6">
    <source>
        <dbReference type="ARBA" id="ARBA00022989"/>
    </source>
</evidence>
<dbReference type="OrthoDB" id="9815055at2"/>
<evidence type="ECO:0000256" key="3">
    <source>
        <dbReference type="ARBA" id="ARBA00022670"/>
    </source>
</evidence>
<feature type="transmembrane region" description="Helical" evidence="8">
    <location>
        <begin position="30"/>
        <end position="53"/>
    </location>
</feature>
<evidence type="ECO:0000256" key="8">
    <source>
        <dbReference type="SAM" id="Phobius"/>
    </source>
</evidence>
<keyword evidence="1" id="KW-1003">Cell membrane</keyword>
<dbReference type="GO" id="GO:0006508">
    <property type="term" value="P:proteolysis"/>
    <property type="evidence" value="ECO:0007669"/>
    <property type="project" value="UniProtKB-KW"/>
</dbReference>
<evidence type="ECO:0000313" key="9">
    <source>
        <dbReference type="EMBL" id="SHO52337.1"/>
    </source>
</evidence>
<dbReference type="EMBL" id="FRFD01000011">
    <property type="protein sequence ID" value="SHO52337.1"/>
    <property type="molecule type" value="Genomic_DNA"/>
</dbReference>
<evidence type="ECO:0000256" key="1">
    <source>
        <dbReference type="ARBA" id="ARBA00022475"/>
    </source>
</evidence>
<keyword evidence="4 8" id="KW-0812">Transmembrane</keyword>
<evidence type="ECO:0000313" key="10">
    <source>
        <dbReference type="Proteomes" id="UP000184612"/>
    </source>
</evidence>
<dbReference type="GO" id="GO:0008233">
    <property type="term" value="F:peptidase activity"/>
    <property type="evidence" value="ECO:0007669"/>
    <property type="project" value="UniProtKB-KW"/>
</dbReference>
<name>A0A1M7YI76_9FIRM</name>
<organism evidence="9 10">
    <name type="scientific">Anaerocolumna xylanovorans DSM 12503</name>
    <dbReference type="NCBI Taxonomy" id="1121345"/>
    <lineage>
        <taxon>Bacteria</taxon>
        <taxon>Bacillati</taxon>
        <taxon>Bacillota</taxon>
        <taxon>Clostridia</taxon>
        <taxon>Lachnospirales</taxon>
        <taxon>Lachnospiraceae</taxon>
        <taxon>Anaerocolumna</taxon>
    </lineage>
</organism>